<keyword evidence="9" id="KW-0413">Isomerase</keyword>
<organism evidence="9 10">
    <name type="scientific">Metaclostridioides mangenotii</name>
    <dbReference type="NCBI Taxonomy" id="1540"/>
    <lineage>
        <taxon>Bacteria</taxon>
        <taxon>Bacillati</taxon>
        <taxon>Bacillota</taxon>
        <taxon>Clostridia</taxon>
        <taxon>Peptostreptococcales</taxon>
        <taxon>Peptostreptococcaceae</taxon>
        <taxon>Metaclostridioides</taxon>
    </lineage>
</organism>
<dbReference type="Pfam" id="PF08534">
    <property type="entry name" value="Redoxin"/>
    <property type="match status" value="1"/>
</dbReference>
<dbReference type="GO" id="GO:0016853">
    <property type="term" value="F:isomerase activity"/>
    <property type="evidence" value="ECO:0007669"/>
    <property type="project" value="UniProtKB-KW"/>
</dbReference>
<dbReference type="CDD" id="cd02966">
    <property type="entry name" value="TlpA_like_family"/>
    <property type="match status" value="1"/>
</dbReference>
<evidence type="ECO:0000256" key="4">
    <source>
        <dbReference type="ARBA" id="ARBA00023157"/>
    </source>
</evidence>
<dbReference type="PROSITE" id="PS51257">
    <property type="entry name" value="PROKAR_LIPOPROTEIN"/>
    <property type="match status" value="1"/>
</dbReference>
<keyword evidence="7" id="KW-0732">Signal</keyword>
<feature type="domain" description="Thioredoxin" evidence="8">
    <location>
        <begin position="221"/>
        <end position="366"/>
    </location>
</feature>
<keyword evidence="2" id="KW-0201">Cytochrome c-type biogenesis</keyword>
<dbReference type="Proteomes" id="UP000767291">
    <property type="component" value="Unassembled WGS sequence"/>
</dbReference>
<keyword evidence="5" id="KW-0676">Redox-active center</keyword>
<proteinExistence type="predicted"/>
<reference evidence="9 10" key="1">
    <citation type="submission" date="2021-03" db="EMBL/GenBank/DDBJ databases">
        <title>Genomic Encyclopedia of Type Strains, Phase IV (KMG-IV): sequencing the most valuable type-strain genomes for metagenomic binning, comparative biology and taxonomic classification.</title>
        <authorList>
            <person name="Goeker M."/>
        </authorList>
    </citation>
    <scope>NUCLEOTIDE SEQUENCE [LARGE SCALE GENOMIC DNA]</scope>
    <source>
        <strain evidence="9 10">DSM 1289</strain>
    </source>
</reference>
<protein>
    <submittedName>
        <fullName evidence="9">Thiol-disulfide isomerase/thioredoxin</fullName>
    </submittedName>
</protein>
<sequence>MKRKKILTILTSGLLCLSLVACDNGTESDKNQSTSKTKKTKKTENQNENDNVGVRRFEDLGLEVTLPKKLIDKERYIDMYGEVPIENINGQLKISYIPFEIMEKAEKLNKESEKIPETDKAKIEKIAKELMNLTKEFKELCIVANIDKSKTSGKAQKELFSRYENKEIIGKEGNYEFYLLYNNKPNTDGLSDKTKKDYEEICKEIKNFGIKTFKPISEKEKLSKHKKIEFNTKTIDGKKIDSNIFKQNKLTMVNIWATYCGPCIEEMPDIQKLYEEVKDDDVNVIGLISDTPDEDNEELAKQIISKKGVKYTNIIPDKSIENNILKDVSGVPVTVFVDRNGNIVGESLTGAHSKEEYKKEVQSRLDKLK</sequence>
<dbReference type="PANTHER" id="PTHR42852:SF6">
    <property type="entry name" value="THIOL:DISULFIDE INTERCHANGE PROTEIN DSBE"/>
    <property type="match status" value="1"/>
</dbReference>
<dbReference type="InterPro" id="IPR050553">
    <property type="entry name" value="Thioredoxin_ResA/DsbE_sf"/>
</dbReference>
<evidence type="ECO:0000259" key="8">
    <source>
        <dbReference type="PROSITE" id="PS51352"/>
    </source>
</evidence>
<dbReference type="InterPro" id="IPR036249">
    <property type="entry name" value="Thioredoxin-like_sf"/>
</dbReference>
<dbReference type="InterPro" id="IPR013766">
    <property type="entry name" value="Thioredoxin_domain"/>
</dbReference>
<keyword evidence="3" id="KW-0735">Signal-anchor</keyword>
<comment type="caution">
    <text evidence="9">The sequence shown here is derived from an EMBL/GenBank/DDBJ whole genome shotgun (WGS) entry which is preliminary data.</text>
</comment>
<evidence type="ECO:0000313" key="10">
    <source>
        <dbReference type="Proteomes" id="UP000767291"/>
    </source>
</evidence>
<keyword evidence="4" id="KW-1015">Disulfide bond</keyword>
<evidence type="ECO:0000256" key="2">
    <source>
        <dbReference type="ARBA" id="ARBA00022748"/>
    </source>
</evidence>
<dbReference type="EMBL" id="JAGGJX010000003">
    <property type="protein sequence ID" value="MBP1855355.1"/>
    <property type="molecule type" value="Genomic_DNA"/>
</dbReference>
<dbReference type="InterPro" id="IPR013740">
    <property type="entry name" value="Redoxin"/>
</dbReference>
<dbReference type="RefSeq" id="WP_209456808.1">
    <property type="nucleotide sequence ID" value="NZ_BAAACS010000012.1"/>
</dbReference>
<name>A0ABS4EBN5_9FIRM</name>
<evidence type="ECO:0000256" key="6">
    <source>
        <dbReference type="SAM" id="MobiDB-lite"/>
    </source>
</evidence>
<evidence type="ECO:0000256" key="1">
    <source>
        <dbReference type="ARBA" id="ARBA00004196"/>
    </source>
</evidence>
<gene>
    <name evidence="9" type="ORF">J2Z43_001750</name>
</gene>
<feature type="region of interest" description="Disordered" evidence="6">
    <location>
        <begin position="26"/>
        <end position="52"/>
    </location>
</feature>
<dbReference type="PROSITE" id="PS51352">
    <property type="entry name" value="THIOREDOXIN_2"/>
    <property type="match status" value="1"/>
</dbReference>
<comment type="subcellular location">
    <subcellularLocation>
        <location evidence="1">Cell envelope</location>
    </subcellularLocation>
</comment>
<evidence type="ECO:0000256" key="5">
    <source>
        <dbReference type="ARBA" id="ARBA00023284"/>
    </source>
</evidence>
<keyword evidence="10" id="KW-1185">Reference proteome</keyword>
<feature type="chain" id="PRO_5047487250" evidence="7">
    <location>
        <begin position="22"/>
        <end position="369"/>
    </location>
</feature>
<feature type="signal peptide" evidence="7">
    <location>
        <begin position="1"/>
        <end position="21"/>
    </location>
</feature>
<dbReference type="SUPFAM" id="SSF52833">
    <property type="entry name" value="Thioredoxin-like"/>
    <property type="match status" value="1"/>
</dbReference>
<evidence type="ECO:0000313" key="9">
    <source>
        <dbReference type="EMBL" id="MBP1855355.1"/>
    </source>
</evidence>
<dbReference type="PANTHER" id="PTHR42852">
    <property type="entry name" value="THIOL:DISULFIDE INTERCHANGE PROTEIN DSBE"/>
    <property type="match status" value="1"/>
</dbReference>
<evidence type="ECO:0000256" key="7">
    <source>
        <dbReference type="SAM" id="SignalP"/>
    </source>
</evidence>
<dbReference type="Gene3D" id="3.40.30.10">
    <property type="entry name" value="Glutaredoxin"/>
    <property type="match status" value="1"/>
</dbReference>
<evidence type="ECO:0000256" key="3">
    <source>
        <dbReference type="ARBA" id="ARBA00022968"/>
    </source>
</evidence>
<keyword evidence="3" id="KW-0812">Transmembrane</keyword>
<accession>A0ABS4EBN5</accession>